<protein>
    <submittedName>
        <fullName evidence="8">Polyprenyl synthetase family protein</fullName>
    </submittedName>
</protein>
<evidence type="ECO:0000313" key="9">
    <source>
        <dbReference type="Proteomes" id="UP001081071"/>
    </source>
</evidence>
<keyword evidence="5" id="KW-0479">Metal-binding</keyword>
<evidence type="ECO:0000256" key="1">
    <source>
        <dbReference type="ARBA" id="ARBA00001946"/>
    </source>
</evidence>
<name>A0ABT4MGQ9_9NOCA</name>
<dbReference type="SFLD" id="SFLDS00005">
    <property type="entry name" value="Isoprenoid_Synthase_Type_I"/>
    <property type="match status" value="1"/>
</dbReference>
<evidence type="ECO:0000256" key="7">
    <source>
        <dbReference type="RuleBase" id="RU004466"/>
    </source>
</evidence>
<proteinExistence type="inferred from homology"/>
<dbReference type="EMBL" id="JAPWIJ010000006">
    <property type="protein sequence ID" value="MCZ4520161.1"/>
    <property type="molecule type" value="Genomic_DNA"/>
</dbReference>
<evidence type="ECO:0000256" key="2">
    <source>
        <dbReference type="ARBA" id="ARBA00005128"/>
    </source>
</evidence>
<dbReference type="InterPro" id="IPR008949">
    <property type="entry name" value="Isoprenoid_synthase_dom_sf"/>
</dbReference>
<evidence type="ECO:0000256" key="3">
    <source>
        <dbReference type="ARBA" id="ARBA00006706"/>
    </source>
</evidence>
<comment type="cofactor">
    <cofactor evidence="1">
        <name>Mg(2+)</name>
        <dbReference type="ChEBI" id="CHEBI:18420"/>
    </cofactor>
</comment>
<accession>A0ABT4MGQ9</accession>
<sequence>MVADAMGLEWASPAKPDAIVVSAQLGAVQAAMNRILEPHSTFRSIYDHVLSIPGKRVRAGMVLACAQLAPGADAVPLRDAVDIAAAIEMLHESSLIHDDICDGSLLRRDNNSVAAAFGVRVAACAGFHLAGTALREVARVLDANPSVFARIGRAAGVTYLDRLSELSYGQLIETLPPDLEDGALRRHYRAVAGAKTGTLFRLACAYGGTAGGVDDDGLRSLMNYADHLALAFQIMDDVRDIEGGPNLGKDACGDLERRVPTWPVIDWLCTDAEARKMWLDESVSGRDLQAALTHSGALGSAREFAESARRQACIATECFVDSPAREHLRTLARRVVLR</sequence>
<dbReference type="Pfam" id="PF00348">
    <property type="entry name" value="polyprenyl_synt"/>
    <property type="match status" value="1"/>
</dbReference>
<dbReference type="PANTHER" id="PTHR12001">
    <property type="entry name" value="GERANYLGERANYL PYROPHOSPHATE SYNTHASE"/>
    <property type="match status" value="1"/>
</dbReference>
<evidence type="ECO:0000256" key="6">
    <source>
        <dbReference type="ARBA" id="ARBA00022842"/>
    </source>
</evidence>
<comment type="similarity">
    <text evidence="3 7">Belongs to the FPP/GGPP synthase family.</text>
</comment>
<gene>
    <name evidence="8" type="ORF">O4220_16745</name>
</gene>
<keyword evidence="4 7" id="KW-0808">Transferase</keyword>
<dbReference type="Gene3D" id="1.10.600.10">
    <property type="entry name" value="Farnesyl Diphosphate Synthase"/>
    <property type="match status" value="1"/>
</dbReference>
<reference evidence="8" key="1">
    <citation type="submission" date="2022-12" db="EMBL/GenBank/DDBJ databases">
        <authorList>
            <person name="Krivoruchko A.V."/>
            <person name="Elkin A."/>
        </authorList>
    </citation>
    <scope>NUCLEOTIDE SEQUENCE</scope>
    <source>
        <strain evidence="8">IEGM 1391</strain>
    </source>
</reference>
<evidence type="ECO:0000256" key="4">
    <source>
        <dbReference type="ARBA" id="ARBA00022679"/>
    </source>
</evidence>
<dbReference type="RefSeq" id="WP_269606163.1">
    <property type="nucleotide sequence ID" value="NZ_JAPWIJ010000006.1"/>
</dbReference>
<dbReference type="SUPFAM" id="SSF48576">
    <property type="entry name" value="Terpenoid synthases"/>
    <property type="match status" value="1"/>
</dbReference>
<organism evidence="8 9">
    <name type="scientific">Rhodococcus ruber</name>
    <dbReference type="NCBI Taxonomy" id="1830"/>
    <lineage>
        <taxon>Bacteria</taxon>
        <taxon>Bacillati</taxon>
        <taxon>Actinomycetota</taxon>
        <taxon>Actinomycetes</taxon>
        <taxon>Mycobacteriales</taxon>
        <taxon>Nocardiaceae</taxon>
        <taxon>Rhodococcus</taxon>
    </lineage>
</organism>
<keyword evidence="6" id="KW-0460">Magnesium</keyword>
<dbReference type="PANTHER" id="PTHR12001:SF69">
    <property type="entry name" value="ALL TRANS-POLYPRENYL-DIPHOSPHATE SYNTHASE PDSS1"/>
    <property type="match status" value="1"/>
</dbReference>
<evidence type="ECO:0000256" key="5">
    <source>
        <dbReference type="ARBA" id="ARBA00022723"/>
    </source>
</evidence>
<comment type="pathway">
    <text evidence="2">Isoprenoid biosynthesis.</text>
</comment>
<comment type="caution">
    <text evidence="8">The sequence shown here is derived from an EMBL/GenBank/DDBJ whole genome shotgun (WGS) entry which is preliminary data.</text>
</comment>
<dbReference type="InterPro" id="IPR000092">
    <property type="entry name" value="Polyprenyl_synt"/>
</dbReference>
<keyword evidence="9" id="KW-1185">Reference proteome</keyword>
<evidence type="ECO:0000313" key="8">
    <source>
        <dbReference type="EMBL" id="MCZ4520161.1"/>
    </source>
</evidence>
<dbReference type="Proteomes" id="UP001081071">
    <property type="component" value="Unassembled WGS sequence"/>
</dbReference>